<feature type="domain" description="HTH-like" evidence="2">
    <location>
        <begin position="143"/>
        <end position="197"/>
    </location>
</feature>
<dbReference type="Proteomes" id="UP000218891">
    <property type="component" value="Plasmid pP36_b"/>
</dbReference>
<organism evidence="3 4">
    <name type="scientific">Phaeobacter piscinae</name>
    <dbReference type="NCBI Taxonomy" id="1580596"/>
    <lineage>
        <taxon>Bacteria</taxon>
        <taxon>Pseudomonadati</taxon>
        <taxon>Pseudomonadota</taxon>
        <taxon>Alphaproteobacteria</taxon>
        <taxon>Rhodobacterales</taxon>
        <taxon>Roseobacteraceae</taxon>
        <taxon>Phaeobacter</taxon>
    </lineage>
</organism>
<evidence type="ECO:0000313" key="4">
    <source>
        <dbReference type="Proteomes" id="UP000218891"/>
    </source>
</evidence>
<protein>
    <submittedName>
        <fullName evidence="3">Transposase</fullName>
    </submittedName>
</protein>
<reference evidence="3 4" key="3">
    <citation type="journal article" date="2017" name="Int. J. Syst. Evol. Microbiol.">
        <title>Adaptation of Surface-Associated Bacteria to the Open Ocean: A Genomically Distinct Subpopulation of Phaeobacter gallaeciensis Colonizes Pacific Mesozooplankton.</title>
        <authorList>
            <person name="Freese H.M."/>
            <person name="Methner A."/>
            <person name="Overmann J."/>
        </authorList>
    </citation>
    <scope>NUCLEOTIDE SEQUENCE [LARGE SCALE GENOMIC DNA]</scope>
    <source>
        <strain evidence="3 4">P36</strain>
    </source>
</reference>
<dbReference type="InterPro" id="IPR009057">
    <property type="entry name" value="Homeodomain-like_sf"/>
</dbReference>
<dbReference type="PANTHER" id="PTHR46889">
    <property type="entry name" value="TRANSPOSASE INSF FOR INSERTION SEQUENCE IS3B-RELATED"/>
    <property type="match status" value="1"/>
</dbReference>
<dbReference type="NCBIfam" id="NF033516">
    <property type="entry name" value="transpos_IS3"/>
    <property type="match status" value="1"/>
</dbReference>
<evidence type="ECO:0000256" key="1">
    <source>
        <dbReference type="SAM" id="Coils"/>
    </source>
</evidence>
<geneLocation type="plasmid" evidence="3 4">
    <name>pP36_b</name>
</geneLocation>
<feature type="coiled-coil region" evidence="1">
    <location>
        <begin position="58"/>
        <end position="92"/>
    </location>
</feature>
<gene>
    <name evidence="3" type="ORF">PhaeoP36_03729</name>
</gene>
<evidence type="ECO:0000259" key="2">
    <source>
        <dbReference type="Pfam" id="PF13276"/>
    </source>
</evidence>
<reference evidence="3 4" key="2">
    <citation type="journal article" date="2017" name="Genome Biol. Evol.">
        <title>Trajectories and Drivers of Genome Evolution in Surface-Associated Marine Phaeobacter.</title>
        <authorList>
            <person name="Freese H.M."/>
            <person name="Sikorski J."/>
            <person name="Bunk B."/>
            <person name="Scheuner C."/>
            <person name="Meier-Kolthoff J.P."/>
            <person name="Sproer C."/>
            <person name="Gram L."/>
            <person name="Overmann J."/>
        </authorList>
    </citation>
    <scope>NUCLEOTIDE SEQUENCE [LARGE SCALE GENOMIC DNA]</scope>
    <source>
        <strain evidence="3 4">P36</strain>
    </source>
</reference>
<keyword evidence="3" id="KW-0614">Plasmid</keyword>
<accession>A0ABN5DKW1</accession>
<proteinExistence type="predicted"/>
<dbReference type="InterPro" id="IPR048020">
    <property type="entry name" value="Transpos_IS3"/>
</dbReference>
<dbReference type="SUPFAM" id="SSF46689">
    <property type="entry name" value="Homeodomain-like"/>
    <property type="match status" value="1"/>
</dbReference>
<reference evidence="3 4" key="4">
    <citation type="journal article" date="2018" name="Environ. Microbiol. Rep.">
        <title>Phylogenetic distribution of roseobacticides in the Roseobacter group and their effect on microalgae.</title>
        <authorList>
            <person name="Sonnenschein E.C."/>
            <person name="Phippen C.B."/>
            <person name="Bentzon-Tilia M."/>
            <person name="Rasmussen S.A."/>
            <person name="Nielsen K.F."/>
            <person name="Gram L."/>
        </authorList>
    </citation>
    <scope>NUCLEOTIDE SEQUENCE [LARGE SCALE GENOMIC DNA]</scope>
    <source>
        <strain evidence="3 4">P36</strain>
    </source>
</reference>
<keyword evidence="1" id="KW-0175">Coiled coil</keyword>
<reference evidence="3 4" key="1">
    <citation type="journal article" date="2017" name="Front. Microbiol.">
        <title>Phaeobacter piscinae sp. nov., a species of the Roseobacter group and potential aquaculture probiont.</title>
        <authorList>
            <person name="Sonnenschein E.C."/>
            <person name="Phippen C.B.W."/>
            <person name="Nielsen K.F."/>
            <person name="Mateiu R.V."/>
            <person name="Melchiorsen J."/>
            <person name="Gram L."/>
            <person name="Overmann J."/>
            <person name="Freese H.M."/>
        </authorList>
    </citation>
    <scope>NUCLEOTIDE SEQUENCE [LARGE SCALE GENOMIC DNA]</scope>
    <source>
        <strain evidence="3 4">P36</strain>
    </source>
</reference>
<sequence length="243" mass="28466">MTSRGPYRRHSMPFKLQLCQDIRAGVIGRRDAQRTHQISANLIHLWLTQFDRGELTSEEAEARVIAECEARIAALERKVGQLTMELDLVKKNSEGATRSGQREILHRHRPRNCSVRRGCKAMNLPRSTFYYRAVFSETGPTDAEIVALIEDIQDEFPRYGYRRVTHELRRHGLIVNHKKVARIMRLTGLSIKPRRRYTRTTDSRHDQPIQPNLYRNRIPDRPDQVWVTDFTYIRVAQGCECWT</sequence>
<dbReference type="InterPro" id="IPR025948">
    <property type="entry name" value="HTH-like_dom"/>
</dbReference>
<keyword evidence="4" id="KW-1185">Reference proteome</keyword>
<dbReference type="PANTHER" id="PTHR46889:SF4">
    <property type="entry name" value="TRANSPOSASE INSO FOR INSERTION SEQUENCE ELEMENT IS911B-RELATED"/>
    <property type="match status" value="1"/>
</dbReference>
<dbReference type="EMBL" id="CP010645">
    <property type="protein sequence ID" value="ATG37806.1"/>
    <property type="molecule type" value="Genomic_DNA"/>
</dbReference>
<name>A0ABN5DKW1_9RHOB</name>
<evidence type="ECO:0000313" key="3">
    <source>
        <dbReference type="EMBL" id="ATG37806.1"/>
    </source>
</evidence>
<dbReference type="InterPro" id="IPR050900">
    <property type="entry name" value="Transposase_IS3/IS150/IS904"/>
</dbReference>
<dbReference type="Pfam" id="PF13276">
    <property type="entry name" value="HTH_21"/>
    <property type="match status" value="1"/>
</dbReference>